<dbReference type="PROSITE" id="PS50932">
    <property type="entry name" value="HTH_LACI_2"/>
    <property type="match status" value="1"/>
</dbReference>
<dbReference type="Pfam" id="PF00356">
    <property type="entry name" value="LacI"/>
    <property type="match status" value="1"/>
</dbReference>
<dbReference type="GO" id="GO:0000976">
    <property type="term" value="F:transcription cis-regulatory region binding"/>
    <property type="evidence" value="ECO:0007669"/>
    <property type="project" value="TreeGrafter"/>
</dbReference>
<protein>
    <submittedName>
        <fullName evidence="5">LacI family transcriptional regulator</fullName>
    </submittedName>
</protein>
<sequence>MVTIKEIAKLVNLSPTTVSNVIHGHKGKVSAENYKKINLALKDTNYISNMGGRLLGHHGSKIIAVILNFDRRAEVNIVSDPFYDQIIGFLEEEIRKQGYFMMLYTSGSVVESLRLAAAWDIEGLIILGSLPEDAKKFIQQQQRPLAFIDTYVDESFMKDGFINVGLQDFQGGYDITKYLISLGHRKIAFFADGDHLIGVDEKRFLGYKQALSEAGINFQQKDFFALDYRAEKRHAFLKEISQDQLKNYTALVFTSDFLAADAINVFYDNGIQIPRDFSITGFDHNIFSEQIRPKLTTIGQNVNQKAVLAVDYLVERIQSKHAGQKINILLETELIVQGSTAKIPETV</sequence>
<dbReference type="CDD" id="cd01392">
    <property type="entry name" value="HTH_LacI"/>
    <property type="match status" value="1"/>
</dbReference>
<dbReference type="Gene3D" id="3.40.50.2300">
    <property type="match status" value="2"/>
</dbReference>
<dbReference type="InterPro" id="IPR028082">
    <property type="entry name" value="Peripla_BP_I"/>
</dbReference>
<dbReference type="SUPFAM" id="SSF47413">
    <property type="entry name" value="lambda repressor-like DNA-binding domains"/>
    <property type="match status" value="1"/>
</dbReference>
<dbReference type="SMART" id="SM00354">
    <property type="entry name" value="HTH_LACI"/>
    <property type="match status" value="1"/>
</dbReference>
<dbReference type="PATRIC" id="fig|1045004.4.peg.1606"/>
<evidence type="ECO:0000313" key="5">
    <source>
        <dbReference type="EMBL" id="EHN59712.1"/>
    </source>
</evidence>
<dbReference type="GO" id="GO:0003700">
    <property type="term" value="F:DNA-binding transcription factor activity"/>
    <property type="evidence" value="ECO:0007669"/>
    <property type="project" value="TreeGrafter"/>
</dbReference>
<evidence type="ECO:0000256" key="3">
    <source>
        <dbReference type="ARBA" id="ARBA00023163"/>
    </source>
</evidence>
<reference evidence="5 6" key="1">
    <citation type="journal article" date="2012" name="PLoS ONE">
        <title>Functional divergence in the genus oenococcus as predicted by genome sequencing of the newly-described species, Oenococcus kitaharae.</title>
        <authorList>
            <person name="Borneman A.R."/>
            <person name="McCarthy J.M."/>
            <person name="Chambers P.J."/>
            <person name="Bartowsky E.J."/>
        </authorList>
    </citation>
    <scope>NUCLEOTIDE SEQUENCE [LARGE SCALE GENOMIC DNA]</scope>
    <source>
        <strain evidence="6">DSM17330</strain>
    </source>
</reference>
<dbReference type="InterPro" id="IPR010982">
    <property type="entry name" value="Lambda_DNA-bd_dom_sf"/>
</dbReference>
<keyword evidence="1" id="KW-0805">Transcription regulation</keyword>
<keyword evidence="6" id="KW-1185">Reference proteome</keyword>
<keyword evidence="3" id="KW-0804">Transcription</keyword>
<keyword evidence="2" id="KW-0238">DNA-binding</keyword>
<dbReference type="eggNOG" id="COG1609">
    <property type="taxonomic scope" value="Bacteria"/>
</dbReference>
<dbReference type="PANTHER" id="PTHR30146:SF24">
    <property type="entry name" value="XYLOSE OPERON REGULATORY PROTEIN"/>
    <property type="match status" value="1"/>
</dbReference>
<dbReference type="Pfam" id="PF13377">
    <property type="entry name" value="Peripla_BP_3"/>
    <property type="match status" value="1"/>
</dbReference>
<proteinExistence type="predicted"/>
<evidence type="ECO:0000259" key="4">
    <source>
        <dbReference type="PROSITE" id="PS50932"/>
    </source>
</evidence>
<dbReference type="EMBL" id="AFVZ01000001">
    <property type="protein sequence ID" value="EHN59712.1"/>
    <property type="molecule type" value="Genomic_DNA"/>
</dbReference>
<accession>G9WGA4</accession>
<dbReference type="OrthoDB" id="9813468at2"/>
<dbReference type="Gene3D" id="1.10.260.40">
    <property type="entry name" value="lambda repressor-like DNA-binding domains"/>
    <property type="match status" value="1"/>
</dbReference>
<feature type="domain" description="HTH lacI-type" evidence="4">
    <location>
        <begin position="2"/>
        <end position="57"/>
    </location>
</feature>
<dbReference type="Proteomes" id="UP000004959">
    <property type="component" value="Chromosome"/>
</dbReference>
<dbReference type="InterPro" id="IPR046335">
    <property type="entry name" value="LacI/GalR-like_sensor"/>
</dbReference>
<evidence type="ECO:0000256" key="1">
    <source>
        <dbReference type="ARBA" id="ARBA00023015"/>
    </source>
</evidence>
<organism evidence="5 6">
    <name type="scientific">Oenococcus kitaharae DSM 17330</name>
    <dbReference type="NCBI Taxonomy" id="1045004"/>
    <lineage>
        <taxon>Bacteria</taxon>
        <taxon>Bacillati</taxon>
        <taxon>Bacillota</taxon>
        <taxon>Bacilli</taxon>
        <taxon>Lactobacillales</taxon>
        <taxon>Lactobacillaceae</taxon>
        <taxon>Oenococcus</taxon>
    </lineage>
</organism>
<gene>
    <name evidence="5" type="ORF">OKIT_1636</name>
</gene>
<dbReference type="CDD" id="cd06267">
    <property type="entry name" value="PBP1_LacI_sugar_binding-like"/>
    <property type="match status" value="1"/>
</dbReference>
<dbReference type="RefSeq" id="WP_007746783.1">
    <property type="nucleotide sequence ID" value="NZ_CM001398.1"/>
</dbReference>
<dbReference type="HOGENOM" id="CLU_037628_6_2_9"/>
<name>G9WGA4_9LACO</name>
<dbReference type="SUPFAM" id="SSF53822">
    <property type="entry name" value="Periplasmic binding protein-like I"/>
    <property type="match status" value="1"/>
</dbReference>
<evidence type="ECO:0000313" key="6">
    <source>
        <dbReference type="Proteomes" id="UP000004959"/>
    </source>
</evidence>
<dbReference type="PANTHER" id="PTHR30146">
    <property type="entry name" value="LACI-RELATED TRANSCRIPTIONAL REPRESSOR"/>
    <property type="match status" value="1"/>
</dbReference>
<dbReference type="AlphaFoldDB" id="G9WGA4"/>
<comment type="caution">
    <text evidence="5">The sequence shown here is derived from an EMBL/GenBank/DDBJ whole genome shotgun (WGS) entry which is preliminary data.</text>
</comment>
<dbReference type="InterPro" id="IPR000843">
    <property type="entry name" value="HTH_LacI"/>
</dbReference>
<dbReference type="STRING" id="336988.NT96_01830"/>
<evidence type="ECO:0000256" key="2">
    <source>
        <dbReference type="ARBA" id="ARBA00023125"/>
    </source>
</evidence>